<protein>
    <submittedName>
        <fullName evidence="1">Uncharacterized protein</fullName>
    </submittedName>
</protein>
<gene>
    <name evidence="1" type="ORF">S03H2_58362</name>
</gene>
<name>X1KD24_9ZZZZ</name>
<sequence>MSNLKQCGLALTMYANDYGYYPPNFNGYLQMRMRFDTMKFLDQHYLENPRIAFCPSNRDLQYNNGVTSVYPLGSTTWNYTYIGYFYAGRFNRSGVTPAFLGPSKPYKKSMEQTLLTFF</sequence>
<evidence type="ECO:0000313" key="1">
    <source>
        <dbReference type="EMBL" id="GAH88094.1"/>
    </source>
</evidence>
<accession>X1KD24</accession>
<organism evidence="1">
    <name type="scientific">marine sediment metagenome</name>
    <dbReference type="NCBI Taxonomy" id="412755"/>
    <lineage>
        <taxon>unclassified sequences</taxon>
        <taxon>metagenomes</taxon>
        <taxon>ecological metagenomes</taxon>
    </lineage>
</organism>
<comment type="caution">
    <text evidence="1">The sequence shown here is derived from an EMBL/GenBank/DDBJ whole genome shotgun (WGS) entry which is preliminary data.</text>
</comment>
<proteinExistence type="predicted"/>
<dbReference type="AlphaFoldDB" id="X1KD24"/>
<reference evidence="1" key="1">
    <citation type="journal article" date="2014" name="Front. Microbiol.">
        <title>High frequency of phylogenetically diverse reductive dehalogenase-homologous genes in deep subseafloor sedimentary metagenomes.</title>
        <authorList>
            <person name="Kawai M."/>
            <person name="Futagami T."/>
            <person name="Toyoda A."/>
            <person name="Takaki Y."/>
            <person name="Nishi S."/>
            <person name="Hori S."/>
            <person name="Arai W."/>
            <person name="Tsubouchi T."/>
            <person name="Morono Y."/>
            <person name="Uchiyama I."/>
            <person name="Ito T."/>
            <person name="Fujiyama A."/>
            <person name="Inagaki F."/>
            <person name="Takami H."/>
        </authorList>
    </citation>
    <scope>NUCLEOTIDE SEQUENCE</scope>
    <source>
        <strain evidence="1">Expedition CK06-06</strain>
    </source>
</reference>
<dbReference type="EMBL" id="BARU01037456">
    <property type="protein sequence ID" value="GAH88094.1"/>
    <property type="molecule type" value="Genomic_DNA"/>
</dbReference>